<keyword evidence="5" id="KW-1185">Reference proteome</keyword>
<dbReference type="PANTHER" id="PTHR12223:SF19">
    <property type="entry name" value="LEGUME LECTIN DOMAIN-CONTAINING PROTEIN"/>
    <property type="match status" value="1"/>
</dbReference>
<dbReference type="InterPro" id="IPR001220">
    <property type="entry name" value="Legume_lectin_dom"/>
</dbReference>
<keyword evidence="1" id="KW-0430">Lectin</keyword>
<gene>
    <name evidence="3" type="ORF">GUITHDRAFT_52913</name>
</gene>
<dbReference type="Proteomes" id="UP000011087">
    <property type="component" value="Unassembled WGS sequence"/>
</dbReference>
<feature type="non-terminal residue" evidence="3">
    <location>
        <position position="1"/>
    </location>
</feature>
<dbReference type="SUPFAM" id="SSF49899">
    <property type="entry name" value="Concanavalin A-like lectins/glucanases"/>
    <property type="match status" value="1"/>
</dbReference>
<dbReference type="HOGENOM" id="CLU_080899_0_0_1"/>
<feature type="non-terminal residue" evidence="3">
    <location>
        <position position="231"/>
    </location>
</feature>
<dbReference type="RefSeq" id="XP_005837241.1">
    <property type="nucleotide sequence ID" value="XM_005837184.1"/>
</dbReference>
<evidence type="ECO:0000313" key="3">
    <source>
        <dbReference type="EMBL" id="EKX50261.1"/>
    </source>
</evidence>
<proteinExistence type="predicted"/>
<dbReference type="AlphaFoldDB" id="L1JNV7"/>
<protein>
    <recommendedName>
        <fullName evidence="2">Legume lectin domain-containing protein</fullName>
    </recommendedName>
</protein>
<reference evidence="3 5" key="1">
    <citation type="journal article" date="2012" name="Nature">
        <title>Algal genomes reveal evolutionary mosaicism and the fate of nucleomorphs.</title>
        <authorList>
            <consortium name="DOE Joint Genome Institute"/>
            <person name="Curtis B.A."/>
            <person name="Tanifuji G."/>
            <person name="Burki F."/>
            <person name="Gruber A."/>
            <person name="Irimia M."/>
            <person name="Maruyama S."/>
            <person name="Arias M.C."/>
            <person name="Ball S.G."/>
            <person name="Gile G.H."/>
            <person name="Hirakawa Y."/>
            <person name="Hopkins J.F."/>
            <person name="Kuo A."/>
            <person name="Rensing S.A."/>
            <person name="Schmutz J."/>
            <person name="Symeonidi A."/>
            <person name="Elias M."/>
            <person name="Eveleigh R.J."/>
            <person name="Herman E.K."/>
            <person name="Klute M.J."/>
            <person name="Nakayama T."/>
            <person name="Obornik M."/>
            <person name="Reyes-Prieto A."/>
            <person name="Armbrust E.V."/>
            <person name="Aves S.J."/>
            <person name="Beiko R.G."/>
            <person name="Coutinho P."/>
            <person name="Dacks J.B."/>
            <person name="Durnford D.G."/>
            <person name="Fast N.M."/>
            <person name="Green B.R."/>
            <person name="Grisdale C.J."/>
            <person name="Hempel F."/>
            <person name="Henrissat B."/>
            <person name="Hoppner M.P."/>
            <person name="Ishida K."/>
            <person name="Kim E."/>
            <person name="Koreny L."/>
            <person name="Kroth P.G."/>
            <person name="Liu Y."/>
            <person name="Malik S.B."/>
            <person name="Maier U.G."/>
            <person name="McRose D."/>
            <person name="Mock T."/>
            <person name="Neilson J.A."/>
            <person name="Onodera N.T."/>
            <person name="Poole A.M."/>
            <person name="Pritham E.J."/>
            <person name="Richards T.A."/>
            <person name="Rocap G."/>
            <person name="Roy S.W."/>
            <person name="Sarai C."/>
            <person name="Schaack S."/>
            <person name="Shirato S."/>
            <person name="Slamovits C.H."/>
            <person name="Spencer D.F."/>
            <person name="Suzuki S."/>
            <person name="Worden A.Z."/>
            <person name="Zauner S."/>
            <person name="Barry K."/>
            <person name="Bell C."/>
            <person name="Bharti A.K."/>
            <person name="Crow J.A."/>
            <person name="Grimwood J."/>
            <person name="Kramer R."/>
            <person name="Lindquist E."/>
            <person name="Lucas S."/>
            <person name="Salamov A."/>
            <person name="McFadden G.I."/>
            <person name="Lane C.E."/>
            <person name="Keeling P.J."/>
            <person name="Gray M.W."/>
            <person name="Grigoriev I.V."/>
            <person name="Archibald J.M."/>
        </authorList>
    </citation>
    <scope>NUCLEOTIDE SEQUENCE</scope>
    <source>
        <strain evidence="3 5">CCMP2712</strain>
    </source>
</reference>
<evidence type="ECO:0000313" key="5">
    <source>
        <dbReference type="Proteomes" id="UP000011087"/>
    </source>
</evidence>
<dbReference type="PANTHER" id="PTHR12223">
    <property type="entry name" value="VESICULAR MANNOSE-BINDING LECTIN"/>
    <property type="match status" value="1"/>
</dbReference>
<dbReference type="GeneID" id="17306876"/>
<dbReference type="OrthoDB" id="409136at2759"/>
<dbReference type="EnsemblProtists" id="EKX50261">
    <property type="protein sequence ID" value="EKX50261"/>
    <property type="gene ID" value="GUITHDRAFT_52913"/>
</dbReference>
<dbReference type="Pfam" id="PF00139">
    <property type="entry name" value="Lectin_legB"/>
    <property type="match status" value="1"/>
</dbReference>
<dbReference type="STRING" id="905079.L1JNV7"/>
<dbReference type="Gene3D" id="2.60.120.200">
    <property type="match status" value="1"/>
</dbReference>
<reference evidence="4" key="3">
    <citation type="submission" date="2015-06" db="UniProtKB">
        <authorList>
            <consortium name="EnsemblProtists"/>
        </authorList>
    </citation>
    <scope>IDENTIFICATION</scope>
</reference>
<evidence type="ECO:0000259" key="2">
    <source>
        <dbReference type="Pfam" id="PF00139"/>
    </source>
</evidence>
<dbReference type="OMA" id="SMYSATY"/>
<dbReference type="EMBL" id="JH992979">
    <property type="protein sequence ID" value="EKX50261.1"/>
    <property type="molecule type" value="Genomic_DNA"/>
</dbReference>
<dbReference type="InterPro" id="IPR056573">
    <property type="entry name" value="Lectin_L-type_dom"/>
</dbReference>
<accession>L1JNV7</accession>
<dbReference type="KEGG" id="gtt:GUITHDRAFT_52913"/>
<organism evidence="3">
    <name type="scientific">Guillardia theta (strain CCMP2712)</name>
    <name type="common">Cryptophyte</name>
    <dbReference type="NCBI Taxonomy" id="905079"/>
    <lineage>
        <taxon>Eukaryota</taxon>
        <taxon>Cryptophyceae</taxon>
        <taxon>Pyrenomonadales</taxon>
        <taxon>Geminigeraceae</taxon>
        <taxon>Guillardia</taxon>
    </lineage>
</organism>
<evidence type="ECO:0000256" key="1">
    <source>
        <dbReference type="ARBA" id="ARBA00022734"/>
    </source>
</evidence>
<sequence length="231" mass="25628">LRLCRNAFNSVGAVWFNVPQRVSLGFETQFSFRITDPVRNCSVSAQNAGRCINRGGDGLAFVVHDNGTPFALGGNGSNLGYGGIDNSIAFELDTWYNANLGDVYLNHLAVHTMGTEQNEPSLRSRIAHTSALPNLADGNVHTMRIRYEVWIRPEVVQDPSYFASPRAIQVLKRRPGNMQIWMDDLDRPILSFPFNIDEVLSLTSGHAWVGFTASTGSVSQVHEILSWTFQD</sequence>
<name>L1JNV7_GUITC</name>
<dbReference type="InterPro" id="IPR013320">
    <property type="entry name" value="ConA-like_dom_sf"/>
</dbReference>
<dbReference type="eggNOG" id="ENOG502QSWE">
    <property type="taxonomic scope" value="Eukaryota"/>
</dbReference>
<dbReference type="InterPro" id="IPR051136">
    <property type="entry name" value="Intracellular_Lectin-GPT"/>
</dbReference>
<reference evidence="5" key="2">
    <citation type="submission" date="2012-11" db="EMBL/GenBank/DDBJ databases">
        <authorList>
            <person name="Kuo A."/>
            <person name="Curtis B.A."/>
            <person name="Tanifuji G."/>
            <person name="Burki F."/>
            <person name="Gruber A."/>
            <person name="Irimia M."/>
            <person name="Maruyama S."/>
            <person name="Arias M.C."/>
            <person name="Ball S.G."/>
            <person name="Gile G.H."/>
            <person name="Hirakawa Y."/>
            <person name="Hopkins J.F."/>
            <person name="Rensing S.A."/>
            <person name="Schmutz J."/>
            <person name="Symeonidi A."/>
            <person name="Elias M."/>
            <person name="Eveleigh R.J."/>
            <person name="Herman E.K."/>
            <person name="Klute M.J."/>
            <person name="Nakayama T."/>
            <person name="Obornik M."/>
            <person name="Reyes-Prieto A."/>
            <person name="Armbrust E.V."/>
            <person name="Aves S.J."/>
            <person name="Beiko R.G."/>
            <person name="Coutinho P."/>
            <person name="Dacks J.B."/>
            <person name="Durnford D.G."/>
            <person name="Fast N.M."/>
            <person name="Green B.R."/>
            <person name="Grisdale C."/>
            <person name="Hempe F."/>
            <person name="Henrissat B."/>
            <person name="Hoppner M.P."/>
            <person name="Ishida K.-I."/>
            <person name="Kim E."/>
            <person name="Koreny L."/>
            <person name="Kroth P.G."/>
            <person name="Liu Y."/>
            <person name="Malik S.-B."/>
            <person name="Maier U.G."/>
            <person name="McRose D."/>
            <person name="Mock T."/>
            <person name="Neilson J.A."/>
            <person name="Onodera N.T."/>
            <person name="Poole A.M."/>
            <person name="Pritham E.J."/>
            <person name="Richards T.A."/>
            <person name="Rocap G."/>
            <person name="Roy S.W."/>
            <person name="Sarai C."/>
            <person name="Schaack S."/>
            <person name="Shirato S."/>
            <person name="Slamovits C.H."/>
            <person name="Spencer D.F."/>
            <person name="Suzuki S."/>
            <person name="Worden A.Z."/>
            <person name="Zauner S."/>
            <person name="Barry K."/>
            <person name="Bell C."/>
            <person name="Bharti A.K."/>
            <person name="Crow J.A."/>
            <person name="Grimwood J."/>
            <person name="Kramer R."/>
            <person name="Lindquist E."/>
            <person name="Lucas S."/>
            <person name="Salamov A."/>
            <person name="McFadden G.I."/>
            <person name="Lane C.E."/>
            <person name="Keeling P.J."/>
            <person name="Gray M.W."/>
            <person name="Grigoriev I.V."/>
            <person name="Archibald J.M."/>
        </authorList>
    </citation>
    <scope>NUCLEOTIDE SEQUENCE</scope>
    <source>
        <strain evidence="5">CCMP2712</strain>
    </source>
</reference>
<evidence type="ECO:0000313" key="4">
    <source>
        <dbReference type="EnsemblProtists" id="EKX50261"/>
    </source>
</evidence>
<feature type="domain" description="Legume lectin" evidence="2">
    <location>
        <begin position="23"/>
        <end position="230"/>
    </location>
</feature>
<dbReference type="PaxDb" id="55529-EKX50261"/>
<dbReference type="CDD" id="cd01951">
    <property type="entry name" value="lectin_L-type"/>
    <property type="match status" value="1"/>
</dbReference>
<dbReference type="GO" id="GO:0030246">
    <property type="term" value="F:carbohydrate binding"/>
    <property type="evidence" value="ECO:0007669"/>
    <property type="project" value="UniProtKB-KW"/>
</dbReference>